<dbReference type="Proteomes" id="UP000694251">
    <property type="component" value="Chromosome 10"/>
</dbReference>
<proteinExistence type="predicted"/>
<protein>
    <recommendedName>
        <fullName evidence="3">F-box family protein</fullName>
    </recommendedName>
</protein>
<accession>A0A8T2A1H1</accession>
<gene>
    <name evidence="1" type="ORF">ISN44_As10g029860</name>
</gene>
<evidence type="ECO:0008006" key="3">
    <source>
        <dbReference type="Google" id="ProtNLM"/>
    </source>
</evidence>
<dbReference type="OrthoDB" id="1939031at2759"/>
<sequence>MAAAYSASTSRYIGHDLVDDILLRLPLKSIIRFNFRLQGRRRFSTVSFPRRGRFTGSLLISGNPNASRIVAFDLHLEEFRVVSHPNPIYSSSDDDDHTPHFSELLVLRDRLSVSEMRTVNVPHARLDIWRMVDVQEESCVKMHSLSLYQLYQPRPKEIQLFTPLEIPDDKGDGGVLIIWYYQESLFMSNPKNFLLNKVSAYARVVASSYFQTLVPVP</sequence>
<evidence type="ECO:0000313" key="2">
    <source>
        <dbReference type="Proteomes" id="UP000694251"/>
    </source>
</evidence>
<name>A0A8T2A1H1_ARASU</name>
<dbReference type="EMBL" id="JAEFBJ010000010">
    <property type="protein sequence ID" value="KAG7566421.1"/>
    <property type="molecule type" value="Genomic_DNA"/>
</dbReference>
<evidence type="ECO:0000313" key="1">
    <source>
        <dbReference type="EMBL" id="KAG7566421.1"/>
    </source>
</evidence>
<keyword evidence="2" id="KW-1185">Reference proteome</keyword>
<comment type="caution">
    <text evidence="1">The sequence shown here is derived from an EMBL/GenBank/DDBJ whole genome shotgun (WGS) entry which is preliminary data.</text>
</comment>
<reference evidence="1 2" key="1">
    <citation type="submission" date="2020-12" db="EMBL/GenBank/DDBJ databases">
        <title>Concerted genomic and epigenomic changes stabilize Arabidopsis allopolyploids.</title>
        <authorList>
            <person name="Chen Z."/>
        </authorList>
    </citation>
    <scope>NUCLEOTIDE SEQUENCE [LARGE SCALE GENOMIC DNA]</scope>
    <source>
        <strain evidence="1">As9502</strain>
        <tissue evidence="1">Leaf</tissue>
    </source>
</reference>
<organism evidence="1 2">
    <name type="scientific">Arabidopsis suecica</name>
    <name type="common">Swedish thale-cress</name>
    <name type="synonym">Cardaminopsis suecica</name>
    <dbReference type="NCBI Taxonomy" id="45249"/>
    <lineage>
        <taxon>Eukaryota</taxon>
        <taxon>Viridiplantae</taxon>
        <taxon>Streptophyta</taxon>
        <taxon>Embryophyta</taxon>
        <taxon>Tracheophyta</taxon>
        <taxon>Spermatophyta</taxon>
        <taxon>Magnoliopsida</taxon>
        <taxon>eudicotyledons</taxon>
        <taxon>Gunneridae</taxon>
        <taxon>Pentapetalae</taxon>
        <taxon>rosids</taxon>
        <taxon>malvids</taxon>
        <taxon>Brassicales</taxon>
        <taxon>Brassicaceae</taxon>
        <taxon>Camelineae</taxon>
        <taxon>Arabidopsis</taxon>
    </lineage>
</organism>
<dbReference type="AlphaFoldDB" id="A0A8T2A1H1"/>